<organism evidence="1 2">
    <name type="scientific">Eikenella longinqua</name>
    <dbReference type="NCBI Taxonomy" id="1795827"/>
    <lineage>
        <taxon>Bacteria</taxon>
        <taxon>Pseudomonadati</taxon>
        <taxon>Pseudomonadota</taxon>
        <taxon>Betaproteobacteria</taxon>
        <taxon>Neisseriales</taxon>
        <taxon>Neisseriaceae</taxon>
        <taxon>Eikenella</taxon>
    </lineage>
</organism>
<accession>A0A1A9RY87</accession>
<keyword evidence="2" id="KW-1185">Reference proteome</keyword>
<dbReference type="EMBL" id="LXSL01000019">
    <property type="protein sequence ID" value="OAM28109.1"/>
    <property type="molecule type" value="Genomic_DNA"/>
</dbReference>
<evidence type="ECO:0000313" key="2">
    <source>
        <dbReference type="Proteomes" id="UP000077885"/>
    </source>
</evidence>
<protein>
    <submittedName>
        <fullName evidence="1">Uncharacterized protein</fullName>
    </submittedName>
</protein>
<gene>
    <name evidence="1" type="ORF">A7P95_05700</name>
</gene>
<proteinExistence type="predicted"/>
<sequence>MLLKGMRVDSRINSLDDIFNHDDLGLLADVKPVTAKTDENAMVLQTFKEVESFFRRHGRLPNNDSNLDEEILDRKWQALLNNKQHCEILQQHDTFNLLGLSEKMEHCKAENFDINQIIIPHSAFLPATLLI</sequence>
<name>A0A1A9RY87_9NEIS</name>
<dbReference type="RefSeq" id="WP_064090535.1">
    <property type="nucleotide sequence ID" value="NZ_LXSL01000019.1"/>
</dbReference>
<evidence type="ECO:0000313" key="1">
    <source>
        <dbReference type="EMBL" id="OAM28109.1"/>
    </source>
</evidence>
<dbReference type="AlphaFoldDB" id="A0A1A9RY87"/>
<reference evidence="2" key="1">
    <citation type="submission" date="2016-05" db="EMBL/GenBank/DDBJ databases">
        <title>Draft genome of Corynebacterium afermentans subsp. afermentans LCDC 88199T.</title>
        <authorList>
            <person name="Bernier A.-M."/>
            <person name="Bernard K."/>
        </authorList>
    </citation>
    <scope>NUCLEOTIDE SEQUENCE [LARGE SCALE GENOMIC DNA]</scope>
    <source>
        <strain evidence="2">NML02-A-017</strain>
    </source>
</reference>
<dbReference type="Proteomes" id="UP000077885">
    <property type="component" value="Unassembled WGS sequence"/>
</dbReference>
<comment type="caution">
    <text evidence="1">The sequence shown here is derived from an EMBL/GenBank/DDBJ whole genome shotgun (WGS) entry which is preliminary data.</text>
</comment>